<comment type="caution">
    <text evidence="2">The sequence shown here is derived from an EMBL/GenBank/DDBJ whole genome shotgun (WGS) entry which is preliminary data.</text>
</comment>
<evidence type="ECO:0000313" key="2">
    <source>
        <dbReference type="EMBL" id="PJB83878.1"/>
    </source>
</evidence>
<keyword evidence="1" id="KW-0812">Transmembrane</keyword>
<protein>
    <recommendedName>
        <fullName evidence="4">DUF4340 domain-containing protein</fullName>
    </recommendedName>
</protein>
<keyword evidence="1" id="KW-1133">Transmembrane helix</keyword>
<sequence>MKSKTIIVLLIVIGALYLGGRYVYYGPLMRNCIYTENRLPVPEQLTKGEILVAKDAYLAIGIDKEYACLKNFGSIDREIVGADSINNLTIGRHYFTDRGLTVESLKKGASFRVVDVVAVTKHGLSTIDSGPGPIYYLILKDQNNISYQIATVSLGLNKDDLFLSFVDSLSPNNTSSVNLLSPDSFDETADYEGGNSLKYTGKLTELTDTYLKSTEPQWKKLSDRLERGEKFDIMVVVDLRDDNFMEIKLSDNQVERSRQVAQIQDEFLKKIPSNLVLKGVEKDKAWPYVSMEANLDLLTYLVDEQVTLKIKSISELTRLP</sequence>
<organism evidence="2 3">
    <name type="scientific">Candidatus Yonathbacteria bacterium CG_4_9_14_0_8_um_filter_46_47</name>
    <dbReference type="NCBI Taxonomy" id="1975106"/>
    <lineage>
        <taxon>Bacteria</taxon>
        <taxon>Candidatus Yonathiibacteriota</taxon>
    </lineage>
</organism>
<keyword evidence="1" id="KW-0472">Membrane</keyword>
<reference evidence="3" key="1">
    <citation type="submission" date="2017-09" db="EMBL/GenBank/DDBJ databases">
        <title>Depth-based differentiation of microbial function through sediment-hosted aquifers and enrichment of novel symbionts in the deep terrestrial subsurface.</title>
        <authorList>
            <person name="Probst A.J."/>
            <person name="Ladd B."/>
            <person name="Jarett J.K."/>
            <person name="Geller-Mcgrath D.E."/>
            <person name="Sieber C.M.K."/>
            <person name="Emerson J.B."/>
            <person name="Anantharaman K."/>
            <person name="Thomas B.C."/>
            <person name="Malmstrom R."/>
            <person name="Stieglmeier M."/>
            <person name="Klingl A."/>
            <person name="Woyke T."/>
            <person name="Ryan C.M."/>
            <person name="Banfield J.F."/>
        </authorList>
    </citation>
    <scope>NUCLEOTIDE SEQUENCE [LARGE SCALE GENOMIC DNA]</scope>
</reference>
<evidence type="ECO:0000313" key="3">
    <source>
        <dbReference type="Proteomes" id="UP000229236"/>
    </source>
</evidence>
<gene>
    <name evidence="2" type="ORF">CO088_00585</name>
</gene>
<dbReference type="Proteomes" id="UP000229236">
    <property type="component" value="Unassembled WGS sequence"/>
</dbReference>
<proteinExistence type="predicted"/>
<feature type="transmembrane region" description="Helical" evidence="1">
    <location>
        <begin position="6"/>
        <end position="24"/>
    </location>
</feature>
<evidence type="ECO:0000256" key="1">
    <source>
        <dbReference type="SAM" id="Phobius"/>
    </source>
</evidence>
<dbReference type="EMBL" id="PFTM01000016">
    <property type="protein sequence ID" value="PJB83878.1"/>
    <property type="molecule type" value="Genomic_DNA"/>
</dbReference>
<dbReference type="AlphaFoldDB" id="A0A2M8D9S9"/>
<name>A0A2M8D9S9_9BACT</name>
<accession>A0A2M8D9S9</accession>
<evidence type="ECO:0008006" key="4">
    <source>
        <dbReference type="Google" id="ProtNLM"/>
    </source>
</evidence>